<name>A0A8S5NSP3_9CAUD</name>
<protein>
    <submittedName>
        <fullName evidence="1">Uncharacterized protein</fullName>
    </submittedName>
</protein>
<reference evidence="1" key="1">
    <citation type="journal article" date="2021" name="Proc. Natl. Acad. Sci. U.S.A.">
        <title>A Catalog of Tens of Thousands of Viruses from Human Metagenomes Reveals Hidden Associations with Chronic Diseases.</title>
        <authorList>
            <person name="Tisza M.J."/>
            <person name="Buck C.B."/>
        </authorList>
    </citation>
    <scope>NUCLEOTIDE SEQUENCE</scope>
    <source>
        <strain evidence="1">CtWsj12</strain>
    </source>
</reference>
<sequence>MGIKTSNKQPVKEISYQDMYRLGDTLEQLRSWQEPLCVLEKFFSDKKRPANKQKIIRDYHACSLLFNVFLTDFGSSLEKMERQIGELKTRRKV</sequence>
<proteinExistence type="predicted"/>
<accession>A0A8S5NSP3</accession>
<organism evidence="1">
    <name type="scientific">Siphoviridae sp. ctWsj12</name>
    <dbReference type="NCBI Taxonomy" id="2826363"/>
    <lineage>
        <taxon>Viruses</taxon>
        <taxon>Duplodnaviria</taxon>
        <taxon>Heunggongvirae</taxon>
        <taxon>Uroviricota</taxon>
        <taxon>Caudoviricetes</taxon>
    </lineage>
</organism>
<evidence type="ECO:0000313" key="1">
    <source>
        <dbReference type="EMBL" id="DAD97248.1"/>
    </source>
</evidence>
<dbReference type="EMBL" id="BK015233">
    <property type="protein sequence ID" value="DAD97248.1"/>
    <property type="molecule type" value="Genomic_DNA"/>
</dbReference>